<proteinExistence type="predicted"/>
<dbReference type="Proteomes" id="UP000245626">
    <property type="component" value="Unassembled WGS sequence"/>
</dbReference>
<accession>A0ACD0NZJ3</accession>
<organism evidence="1 2">
    <name type="scientific">Violaceomyces palustris</name>
    <dbReference type="NCBI Taxonomy" id="1673888"/>
    <lineage>
        <taxon>Eukaryota</taxon>
        <taxon>Fungi</taxon>
        <taxon>Dikarya</taxon>
        <taxon>Basidiomycota</taxon>
        <taxon>Ustilaginomycotina</taxon>
        <taxon>Ustilaginomycetes</taxon>
        <taxon>Violaceomycetales</taxon>
        <taxon>Violaceomycetaceae</taxon>
        <taxon>Violaceomyces</taxon>
    </lineage>
</organism>
<gene>
    <name evidence="1" type="ORF">IE53DRAFT_58097</name>
</gene>
<sequence length="298" mass="33516">MIRALNESLSPSSPLHDPDQVSEAQALEPSILLLDLKRPPEPCTSLTTQGPRGEADERSKPGRARLQGVGLSGWLLEYDCIYHFGDPSEKEGQGPDDGRDQSEGLSHHHQVEVVATRSSLDRFGMEEKEKLRGPKSSSEGQDLYAEEMEEEEDWSQADDSSSQQSTSNNLSNLDLRLTRWYLVDQLRVEEGEANLTQSNDPGRKRRTTGRGNLLHLDLLAFSQPIQGEKEEEEEKRYEDQVGKIYQSRVDSIPRFVRQTSAGKVAKNRDDLGPNLYEWAKCLNVVRQSSIVNLSRVAL</sequence>
<evidence type="ECO:0000313" key="1">
    <source>
        <dbReference type="EMBL" id="PWN51258.1"/>
    </source>
</evidence>
<name>A0ACD0NZJ3_9BASI</name>
<keyword evidence="2" id="KW-1185">Reference proteome</keyword>
<protein>
    <submittedName>
        <fullName evidence="1">Uncharacterized protein</fullName>
    </submittedName>
</protein>
<reference evidence="1 2" key="1">
    <citation type="journal article" date="2018" name="Mol. Biol. Evol.">
        <title>Broad Genomic Sampling Reveals a Smut Pathogenic Ancestry of the Fungal Clade Ustilaginomycotina.</title>
        <authorList>
            <person name="Kijpornyongpan T."/>
            <person name="Mondo S.J."/>
            <person name="Barry K."/>
            <person name="Sandor L."/>
            <person name="Lee J."/>
            <person name="Lipzen A."/>
            <person name="Pangilinan J."/>
            <person name="LaButti K."/>
            <person name="Hainaut M."/>
            <person name="Henrissat B."/>
            <person name="Grigoriev I.V."/>
            <person name="Spatafora J.W."/>
            <person name="Aime M.C."/>
        </authorList>
    </citation>
    <scope>NUCLEOTIDE SEQUENCE [LARGE SCALE GENOMIC DNA]</scope>
    <source>
        <strain evidence="1 2">SA 807</strain>
    </source>
</reference>
<evidence type="ECO:0000313" key="2">
    <source>
        <dbReference type="Proteomes" id="UP000245626"/>
    </source>
</evidence>
<dbReference type="EMBL" id="KZ819858">
    <property type="protein sequence ID" value="PWN51258.1"/>
    <property type="molecule type" value="Genomic_DNA"/>
</dbReference>